<dbReference type="GO" id="GO:0005869">
    <property type="term" value="C:dynactin complex"/>
    <property type="evidence" value="ECO:0007669"/>
    <property type="project" value="InterPro"/>
</dbReference>
<keyword evidence="10" id="KW-0547">Nucleotide-binding</keyword>
<dbReference type="Pfam" id="PF00005">
    <property type="entry name" value="ABC_tran"/>
    <property type="match status" value="3"/>
</dbReference>
<evidence type="ECO:0000256" key="10">
    <source>
        <dbReference type="ARBA" id="ARBA00022741"/>
    </source>
</evidence>
<dbReference type="EC" id="2.6.1.57" evidence="16"/>
<keyword evidence="14 19" id="KW-0472">Membrane</keyword>
<feature type="region of interest" description="Disordered" evidence="18">
    <location>
        <begin position="1093"/>
        <end position="1132"/>
    </location>
</feature>
<dbReference type="Pfam" id="PF00155">
    <property type="entry name" value="Aminotran_1_2"/>
    <property type="match status" value="1"/>
</dbReference>
<dbReference type="PROSITE" id="PS50893">
    <property type="entry name" value="ABC_TRANSPORTER_2"/>
    <property type="match status" value="2"/>
</dbReference>
<evidence type="ECO:0000256" key="3">
    <source>
        <dbReference type="ARBA" id="ARBA00004496"/>
    </source>
</evidence>
<dbReference type="InterPro" id="IPR028133">
    <property type="entry name" value="Dynamitin"/>
</dbReference>
<comment type="caution">
    <text evidence="22">The sequence shown here is derived from an EMBL/GenBank/DDBJ whole genome shotgun (WGS) entry which is preliminary data.</text>
</comment>
<feature type="domain" description="ABC transporter" evidence="20">
    <location>
        <begin position="791"/>
        <end position="1084"/>
    </location>
</feature>
<evidence type="ECO:0000256" key="19">
    <source>
        <dbReference type="SAM" id="Phobius"/>
    </source>
</evidence>
<keyword evidence="9 19" id="KW-0812">Transmembrane</keyword>
<keyword evidence="11" id="KW-0067">ATP-binding</keyword>
<evidence type="ECO:0000256" key="2">
    <source>
        <dbReference type="ARBA" id="ARBA00004141"/>
    </source>
</evidence>
<dbReference type="EMBL" id="JAQQPM010000006">
    <property type="protein sequence ID" value="KAK2073028.1"/>
    <property type="molecule type" value="Genomic_DNA"/>
</dbReference>
<evidence type="ECO:0000256" key="16">
    <source>
        <dbReference type="ARBA" id="ARBA00067014"/>
    </source>
</evidence>
<dbReference type="GO" id="GO:0007017">
    <property type="term" value="P:microtubule-based process"/>
    <property type="evidence" value="ECO:0007669"/>
    <property type="project" value="InterPro"/>
</dbReference>
<evidence type="ECO:0000256" key="15">
    <source>
        <dbReference type="ARBA" id="ARBA00051993"/>
    </source>
</evidence>
<evidence type="ECO:0000256" key="7">
    <source>
        <dbReference type="ARBA" id="ARBA00022576"/>
    </source>
</evidence>
<feature type="region of interest" description="Disordered" evidence="18">
    <location>
        <begin position="1"/>
        <end position="47"/>
    </location>
</feature>
<feature type="transmembrane region" description="Helical" evidence="19">
    <location>
        <begin position="1310"/>
        <end position="1332"/>
    </location>
</feature>
<evidence type="ECO:0000259" key="20">
    <source>
        <dbReference type="PROSITE" id="PS50893"/>
    </source>
</evidence>
<keyword evidence="13 19" id="KW-1133">Transmembrane helix</keyword>
<dbReference type="InterPro" id="IPR039421">
    <property type="entry name" value="Type_1_exporter"/>
</dbReference>
<accession>A0AAD9I8C4</accession>
<dbReference type="GO" id="GO:0030170">
    <property type="term" value="F:pyridoxal phosphate binding"/>
    <property type="evidence" value="ECO:0007669"/>
    <property type="project" value="InterPro"/>
</dbReference>
<keyword evidence="23" id="KW-1185">Reference proteome</keyword>
<dbReference type="PROSITE" id="PS00211">
    <property type="entry name" value="ABC_TRANSPORTER_1"/>
    <property type="match status" value="2"/>
</dbReference>
<dbReference type="Gene3D" id="3.40.640.10">
    <property type="entry name" value="Type I PLP-dependent aspartate aminotransferase-like (Major domain)"/>
    <property type="match status" value="1"/>
</dbReference>
<dbReference type="PROSITE" id="PS50929">
    <property type="entry name" value="ABC_TM1F"/>
    <property type="match status" value="2"/>
</dbReference>
<dbReference type="GO" id="GO:0016887">
    <property type="term" value="F:ATP hydrolysis activity"/>
    <property type="evidence" value="ECO:0007669"/>
    <property type="project" value="InterPro"/>
</dbReference>
<feature type="transmembrane region" description="Helical" evidence="19">
    <location>
        <begin position="464"/>
        <end position="493"/>
    </location>
</feature>
<dbReference type="SMART" id="SM00382">
    <property type="entry name" value="AAA"/>
    <property type="match status" value="2"/>
</dbReference>
<evidence type="ECO:0000259" key="21">
    <source>
        <dbReference type="PROSITE" id="PS50929"/>
    </source>
</evidence>
<evidence type="ECO:0000256" key="8">
    <source>
        <dbReference type="ARBA" id="ARBA00022679"/>
    </source>
</evidence>
<dbReference type="InterPro" id="IPR003439">
    <property type="entry name" value="ABC_transporter-like_ATP-bd"/>
</dbReference>
<gene>
    <name evidence="22" type="ORF">P8C59_007341</name>
</gene>
<feature type="coiled-coil region" evidence="17">
    <location>
        <begin position="383"/>
        <end position="431"/>
    </location>
</feature>
<dbReference type="GO" id="GO:0008483">
    <property type="term" value="F:transaminase activity"/>
    <property type="evidence" value="ECO:0007669"/>
    <property type="project" value="UniProtKB-KW"/>
</dbReference>
<dbReference type="Gene3D" id="3.40.50.300">
    <property type="entry name" value="P-loop containing nucleotide triphosphate hydrolases"/>
    <property type="match status" value="2"/>
</dbReference>
<feature type="transmembrane region" description="Helical" evidence="19">
    <location>
        <begin position="1338"/>
        <end position="1358"/>
    </location>
</feature>
<dbReference type="FunFam" id="3.40.640.10:FF:000074">
    <property type="entry name" value="Aromatic amino acid aminotransferase"/>
    <property type="match status" value="1"/>
</dbReference>
<protein>
    <recommendedName>
        <fullName evidence="16">aromatic-amino-acid transaminase</fullName>
        <ecNumber evidence="16">2.6.1.57</ecNumber>
    </recommendedName>
</protein>
<dbReference type="InterPro" id="IPR015421">
    <property type="entry name" value="PyrdxlP-dep_Trfase_major"/>
</dbReference>
<organism evidence="22 23">
    <name type="scientific">Phyllachora maydis</name>
    <dbReference type="NCBI Taxonomy" id="1825666"/>
    <lineage>
        <taxon>Eukaryota</taxon>
        <taxon>Fungi</taxon>
        <taxon>Dikarya</taxon>
        <taxon>Ascomycota</taxon>
        <taxon>Pezizomycotina</taxon>
        <taxon>Sordariomycetes</taxon>
        <taxon>Sordariomycetidae</taxon>
        <taxon>Phyllachorales</taxon>
        <taxon>Phyllachoraceae</taxon>
        <taxon>Phyllachora</taxon>
    </lineage>
</organism>
<comment type="catalytic activity">
    <reaction evidence="15">
        <text>an aromatic L-alpha-amino acid + 2-oxoglutarate = an aromatic oxo-acid + L-glutamate</text>
        <dbReference type="Rhea" id="RHEA:17533"/>
        <dbReference type="ChEBI" id="CHEBI:16810"/>
        <dbReference type="ChEBI" id="CHEBI:29985"/>
        <dbReference type="ChEBI" id="CHEBI:73309"/>
        <dbReference type="ChEBI" id="CHEBI:84824"/>
        <dbReference type="EC" id="2.6.1.57"/>
    </reaction>
</comment>
<keyword evidence="7" id="KW-0032">Aminotransferase</keyword>
<dbReference type="InterPro" id="IPR036640">
    <property type="entry name" value="ABC1_TM_sf"/>
</dbReference>
<evidence type="ECO:0000256" key="4">
    <source>
        <dbReference type="ARBA" id="ARBA00007441"/>
    </source>
</evidence>
<dbReference type="SUPFAM" id="SSF90123">
    <property type="entry name" value="ABC transporter transmembrane region"/>
    <property type="match status" value="2"/>
</dbReference>
<dbReference type="CDD" id="cd00609">
    <property type="entry name" value="AAT_like"/>
    <property type="match status" value="1"/>
</dbReference>
<dbReference type="Gene3D" id="1.20.1560.10">
    <property type="entry name" value="ABC transporter type 1, transmembrane domain"/>
    <property type="match status" value="1"/>
</dbReference>
<proteinExistence type="inferred from homology"/>
<feature type="compositionally biased region" description="Polar residues" evidence="18">
    <location>
        <begin position="28"/>
        <end position="42"/>
    </location>
</feature>
<dbReference type="Pfam" id="PF00664">
    <property type="entry name" value="ABC_membrane"/>
    <property type="match status" value="2"/>
</dbReference>
<dbReference type="SUPFAM" id="SSF53383">
    <property type="entry name" value="PLP-dependent transferases"/>
    <property type="match status" value="1"/>
</dbReference>
<dbReference type="CDD" id="cd03249">
    <property type="entry name" value="ABC_MTABC3_MDL1_MDL2"/>
    <property type="match status" value="1"/>
</dbReference>
<feature type="transmembrane region" description="Helical" evidence="19">
    <location>
        <begin position="1239"/>
        <end position="1261"/>
    </location>
</feature>
<feature type="transmembrane region" description="Helical" evidence="19">
    <location>
        <begin position="1419"/>
        <end position="1441"/>
    </location>
</feature>
<feature type="transmembrane region" description="Helical" evidence="19">
    <location>
        <begin position="694"/>
        <end position="716"/>
    </location>
</feature>
<dbReference type="InterPro" id="IPR003593">
    <property type="entry name" value="AAA+_ATPase"/>
</dbReference>
<feature type="transmembrane region" description="Helical" evidence="19">
    <location>
        <begin position="513"/>
        <end position="532"/>
    </location>
</feature>
<dbReference type="Pfam" id="PF04912">
    <property type="entry name" value="Dynamitin"/>
    <property type="match status" value="1"/>
</dbReference>
<feature type="domain" description="ABC transmembrane type-1" evidence="21">
    <location>
        <begin position="1192"/>
        <end position="1482"/>
    </location>
</feature>
<comment type="similarity">
    <text evidence="4">Belongs to the class-I pyridoxal-phosphate-dependent aminotransferase family.</text>
</comment>
<dbReference type="GO" id="GO:0005743">
    <property type="term" value="C:mitochondrial inner membrane"/>
    <property type="evidence" value="ECO:0007669"/>
    <property type="project" value="TreeGrafter"/>
</dbReference>
<dbReference type="InterPro" id="IPR015424">
    <property type="entry name" value="PyrdxlP-dep_Trfase"/>
</dbReference>
<name>A0AAD9I8C4_9PEZI</name>
<feature type="transmembrane region" description="Helical" evidence="19">
    <location>
        <begin position="728"/>
        <end position="746"/>
    </location>
</feature>
<keyword evidence="17" id="KW-0175">Coiled coil</keyword>
<evidence type="ECO:0000256" key="5">
    <source>
        <dbReference type="ARBA" id="ARBA00007577"/>
    </source>
</evidence>
<dbReference type="GO" id="GO:0005524">
    <property type="term" value="F:ATP binding"/>
    <property type="evidence" value="ECO:0007669"/>
    <property type="project" value="UniProtKB-KW"/>
</dbReference>
<dbReference type="PANTHER" id="PTHR43394">
    <property type="entry name" value="ATP-DEPENDENT PERMEASE MDL1, MITOCHONDRIAL"/>
    <property type="match status" value="1"/>
</dbReference>
<evidence type="ECO:0000256" key="9">
    <source>
        <dbReference type="ARBA" id="ARBA00022692"/>
    </source>
</evidence>
<keyword evidence="6" id="KW-0963">Cytoplasm</keyword>
<feature type="coiled-coil region" evidence="17">
    <location>
        <begin position="298"/>
        <end position="325"/>
    </location>
</feature>
<sequence>MALHKKYADLPGLDSAPDIYETPDLTDGDSTVPPTTVRSPSDQGFEDEHIRENAAISRRPFQVDEARSLFMPTNLDARDVDFSDRVDSKRKSYKASRRRHRVFEDGTEEFGDLSDDEDDEESLVLKIARLRRTIMEVKEEYGKHKAAGGSKTTAGKSKTTAGESKTPDAATDAAAGLDDEITSLSQALEEITQLNERETATWTATAHQTNAIAENTAPVPPNTATYTIAYAPRYEQTHALAKAADFDRRLLLLEKSLGIGSSAMPGLDAGGPPRAVVPALETLQKQLSTLEGASTSSLDTISRRVRALIQEVENLEKARRGAKAAQDALASTGAAPAAAPESAAGDSESAQQTAKINALYGTLPTIESLTPLLPPLLDRLRSLRAIHADAATASETLDQMEKRQAEMAGDIKQWKEGLDKVEAAIQSAETSMADNMKVMEGWVEDLETKIDFARVFTYATKLDCVLMVGAVSASVGAGITVPVMNLILGSLAGDFDSFGAGLPKDDFSRRVDRMSFILCVLFLARFALVYAYKLCFRLIGLRMSAAIRLDYLRSLLAQSVHVLDSMPSGTGAATITSTANTLQLGISEKLGILVEYNATIVGAIFVALSTSGVLTLVTGTAALFIGLVLSVLLPRINKVVEKSQEMEAMEASFATEAFAAIRMVTSCGAEGRIAAKHAERVRNIKQASQGLQPLLAAQFGLVILAVTEALPLAFGYGTKLFHERRIDSVSAVVVIVSSIMLIMSALERTAPPLMAASKAMVAAAEFFDVIDAPKPPRGTLKEPDVTATGDIVFREVEFAYPSRPSKKVLDRLSLRIEANKKTAIVGPSGSGKSTIVGLLQGWYSLQSQHTMAKTVKSDGEEEEEEEKKKKRKGEAGTSEEKNGSEDESDSPVALRGSIETCGHTLDEVDVKWWRAQIGLVQQEPFLFDETIFTNVSAGLIGSEWEDASEQTKRELVKQACAESFADEFIDRLPDGYDTQVGQLGAKLSGGQRQRIAIARSIIKKPKILILDEATSAIDVQGERVVQAALERASKGRTTVTIAHRLSTIKDADRIVVLQGGRVAQEGTHESLLADEEGAYWGLVHAQTLWLSDDGDDGGRLEEEDVDDGDDGDGDDDDDDDDDVSTLLGDGVEDGDKLAKEDIKHAWSRREKSAARSEADSSTKKTVACEDGNLFKGFFKLLSEQHSQFPLLVFTLIFTLGAGATVPLQACLSSHGILSFLQTGADTAQHPSSPVSLFKIWVVAGVAIGLCYFSAVAGATHIQSHVAAVYQQEYFESILYQKTSYFDAEDNTVGQLTARLAGDPKALQEMLGINMMVVLIGIFSLTGALAISFACGWKLALLALGATVPLVIAAAFYRVHHETQFNAMNEAVFRESSKFGAEAIGAFRTVCSLVMEDSICTRYDRLLRGHASTAYRKARLTTLVFALSDSVIIGCQAVLFWYGSRLVLSHEYPLLNFFMTYIAMMNGAESAGMCLSFGPNAAQASAAANRILALRQSRNRDAFSRAEQIPDTEGGVRIELRDVGFQYPTRDMPVFSGLNITVEKGQFVALVGASGSGKSTVVELLQRFYDVDKGQILFNGKDIRDVNVYEYRKLMSLVAQDPALLQGTIRENVLLGVDPAQVTDEQLYQCCRDANIHDFILSLPDGYNTDIGSKGITLSGGQKQRISIARALVRNPRVLLLDEATSAMDSENERLVQAAFERVAKGRTILAVAHRLATIQHAHVIYVLGEGKLLEKGSHRELLRQKGAYWHMCHNQAFDTDIQARRAKAGKLVAGTAAYSDSDMFKAPPPVGMPTARRWDHHLSHESRLRAPCVLKQAAAKHLSKPGLISLGGGLPRAECFPLESLSMRVPRPPHFSEAATRTAGQDVRVAKYDTRVAGADAVYDLAIALNYGQASGSAQMLRWVTEHTELVCRPPYADWRACLTVGSTGALEQVLRMLCDPGRADALLTEEYSFSTALETAAPMGIRTVGVRMDDQGLLPESMDEVLGRWDRHDGARLGSRKPHVLYTVPSGQNPTGATQGEQRRRDIYEVARMHDVLVIEDEPYYFLQLPPYRKDRGPRQEPEEQASSVDPFLDSLIPSLVSMDVDGRVLRMDSFSKVVVPGSRLGWLTASEQIIERFLRHAEVCNQGPSGFSQVILHKLLDEVWGHEGYLRWLMSLRDTYAERRDMMLDACEAFLPAAVVSWTQPSAGMFHWLKVDHTQHPDAANRSILEMEEDIFNSCIDKGVLVGRGSWFRTEHDKPPTGLFFRATYAAASPEDMAEAIRRFGQAVRESYRMG</sequence>
<evidence type="ECO:0000256" key="13">
    <source>
        <dbReference type="ARBA" id="ARBA00022989"/>
    </source>
</evidence>
<dbReference type="CDD" id="cd18577">
    <property type="entry name" value="ABC_6TM_Pgp_ABCB1_D1_like"/>
    <property type="match status" value="1"/>
</dbReference>
<feature type="transmembrane region" description="Helical" evidence="19">
    <location>
        <begin position="614"/>
        <end position="633"/>
    </location>
</feature>
<comment type="subcellular location">
    <subcellularLocation>
        <location evidence="3">Cytoplasm</location>
    </subcellularLocation>
    <subcellularLocation>
        <location evidence="2">Membrane</location>
        <topology evidence="2">Multi-pass membrane protein</topology>
    </subcellularLocation>
</comment>
<evidence type="ECO:0000256" key="1">
    <source>
        <dbReference type="ARBA" id="ARBA00001933"/>
    </source>
</evidence>
<dbReference type="GO" id="GO:0090374">
    <property type="term" value="P:oligopeptide export from mitochondrion"/>
    <property type="evidence" value="ECO:0007669"/>
    <property type="project" value="TreeGrafter"/>
</dbReference>
<feature type="domain" description="ABC transmembrane type-1" evidence="21">
    <location>
        <begin position="468"/>
        <end position="744"/>
    </location>
</feature>
<dbReference type="InterPro" id="IPR017871">
    <property type="entry name" value="ABC_transporter-like_CS"/>
</dbReference>
<dbReference type="InterPro" id="IPR004839">
    <property type="entry name" value="Aminotransferase_I/II_large"/>
</dbReference>
<dbReference type="FunFam" id="3.40.50.300:FF:000913">
    <property type="entry name" value="ABC multidrug transporter SitT"/>
    <property type="match status" value="1"/>
</dbReference>
<feature type="region of interest" description="Disordered" evidence="18">
    <location>
        <begin position="850"/>
        <end position="893"/>
    </location>
</feature>
<reference evidence="22" key="1">
    <citation type="journal article" date="2023" name="Mol. Plant Microbe Interact.">
        <title>Elucidating the Obligate Nature and Biological Capacity of an Invasive Fungal Corn Pathogen.</title>
        <authorList>
            <person name="MacCready J.S."/>
            <person name="Roggenkamp E.M."/>
            <person name="Gdanetz K."/>
            <person name="Chilvers M.I."/>
        </authorList>
    </citation>
    <scope>NUCLEOTIDE SEQUENCE</scope>
    <source>
        <strain evidence="22">PM02</strain>
    </source>
</reference>
<feature type="region of interest" description="Disordered" evidence="18">
    <location>
        <begin position="141"/>
        <end position="173"/>
    </location>
</feature>
<comment type="similarity">
    <text evidence="5">Belongs to the ABC transporter superfamily. ABCB family. Multidrug resistance exporter (TC 3.A.1.201) subfamily.</text>
</comment>
<feature type="compositionally biased region" description="Acidic residues" evidence="18">
    <location>
        <begin position="1101"/>
        <end position="1123"/>
    </location>
</feature>
<feature type="domain" description="ABC transporter" evidence="20">
    <location>
        <begin position="1517"/>
        <end position="1754"/>
    </location>
</feature>
<evidence type="ECO:0000313" key="23">
    <source>
        <dbReference type="Proteomes" id="UP001217918"/>
    </source>
</evidence>
<dbReference type="SUPFAM" id="SSF52540">
    <property type="entry name" value="P-loop containing nucleoside triphosphate hydrolases"/>
    <property type="match status" value="3"/>
</dbReference>
<evidence type="ECO:0000256" key="12">
    <source>
        <dbReference type="ARBA" id="ARBA00022898"/>
    </source>
</evidence>
<evidence type="ECO:0000256" key="17">
    <source>
        <dbReference type="SAM" id="Coils"/>
    </source>
</evidence>
<dbReference type="InterPro" id="IPR011527">
    <property type="entry name" value="ABC1_TM_dom"/>
</dbReference>
<dbReference type="CDD" id="cd18578">
    <property type="entry name" value="ABC_6TM_Pgp_ABCB1_D2_like"/>
    <property type="match status" value="1"/>
</dbReference>
<dbReference type="Proteomes" id="UP001217918">
    <property type="component" value="Unassembled WGS sequence"/>
</dbReference>
<evidence type="ECO:0000256" key="6">
    <source>
        <dbReference type="ARBA" id="ARBA00022490"/>
    </source>
</evidence>
<evidence type="ECO:0000256" key="18">
    <source>
        <dbReference type="SAM" id="MobiDB-lite"/>
    </source>
</evidence>
<keyword evidence="12" id="KW-0663">Pyridoxal phosphate</keyword>
<keyword evidence="8" id="KW-0808">Transferase</keyword>
<evidence type="ECO:0000256" key="14">
    <source>
        <dbReference type="ARBA" id="ARBA00023136"/>
    </source>
</evidence>
<comment type="cofactor">
    <cofactor evidence="1">
        <name>pyridoxal 5'-phosphate</name>
        <dbReference type="ChEBI" id="CHEBI:597326"/>
    </cofactor>
</comment>
<dbReference type="GO" id="GO:0015421">
    <property type="term" value="F:ABC-type oligopeptide transporter activity"/>
    <property type="evidence" value="ECO:0007669"/>
    <property type="project" value="TreeGrafter"/>
</dbReference>
<evidence type="ECO:0000313" key="22">
    <source>
        <dbReference type="EMBL" id="KAK2073028.1"/>
    </source>
</evidence>
<dbReference type="InterPro" id="IPR027417">
    <property type="entry name" value="P-loop_NTPase"/>
</dbReference>
<evidence type="ECO:0000256" key="11">
    <source>
        <dbReference type="ARBA" id="ARBA00022840"/>
    </source>
</evidence>
<feature type="compositionally biased region" description="Low complexity" evidence="18">
    <location>
        <begin position="147"/>
        <end position="173"/>
    </location>
</feature>
<dbReference type="PANTHER" id="PTHR43394:SF18">
    <property type="entry name" value="ABC TRANSPORTER B FAMILY MEMBER 11-LIKE"/>
    <property type="match status" value="1"/>
</dbReference>